<feature type="compositionally biased region" description="Low complexity" evidence="1">
    <location>
        <begin position="43"/>
        <end position="52"/>
    </location>
</feature>
<sequence>MTASNRGAAPRPAPNAERVGSLQATDQRVASGSHSRKPPPAASSPLAATTTSKNRHIDAVRLPPVPFGSDTPCYPSTFPEKAPPAVPRARAEEVPDEGDSHQESTVYVLVNPLGRRGSPPQEPPQSAVFTTANVRGESREGTPLGSSKPTLSEESDLTPLTSEDRNGDSTPSPVGDAWRESPPHLTPGPKDNESVSTALNLRPLADAAGTGNPPPRFFSGFGCHIELYLEPLQMAVVRYHAEFDPDGLDVEDPLYSYGGIRGELPGCDPAASLALWDAITPTKIAQYDASAAKLIPIADPTSGERGYALNLKWLSKVAHAVVAAQQVLGALHSFLGRQRRTSFDIDPGFIFTYMLERCTSRTELLFALTSLQLRLVCADGHIRLRLCEIRQALTNEQFSDRLSSINSTISDVRAEFSMGHPQKELYCLLQRRDYGQRAALIDADAHRQMVGALKEEPRQEYYKQKRDMTVVPTIRESEEASAGPAPAAPTPLTAGVRFAPSIALSARRSIVSSLLGAGTLQDAWSLPPQSSAHGGPSMMRTPIDPRGSLPSMNPSALTYTTYTYRMNPGTSATRTIPAPTLSSTAAAPADCNFPNDPGSSAAMGDRRGRLGRLLPAGAWDEGEERVEAAAMATAFQQPQLNPKLNISVVPEWNSLGDAIIPYVVRMSYLALLSDRMSAGIAQMAPSKFTGWAMRWWNGLSIACRLQHSANWPALLEAIRRQFLTTEWLQERTQEFEEMRFRQKGHEHEDPFDFSSVG</sequence>
<protein>
    <submittedName>
        <fullName evidence="2">Uncharacterized protein</fullName>
    </submittedName>
</protein>
<dbReference type="Proteomes" id="UP001215280">
    <property type="component" value="Unassembled WGS sequence"/>
</dbReference>
<proteinExistence type="predicted"/>
<evidence type="ECO:0000313" key="2">
    <source>
        <dbReference type="EMBL" id="KAJ7758473.1"/>
    </source>
</evidence>
<keyword evidence="3" id="KW-1185">Reference proteome</keyword>
<evidence type="ECO:0000313" key="3">
    <source>
        <dbReference type="Proteomes" id="UP001215280"/>
    </source>
</evidence>
<gene>
    <name evidence="2" type="ORF">DFH07DRAFT_958329</name>
</gene>
<feature type="region of interest" description="Disordered" evidence="1">
    <location>
        <begin position="1"/>
        <end position="195"/>
    </location>
</feature>
<feature type="compositionally biased region" description="Low complexity" evidence="1">
    <location>
        <begin position="1"/>
        <end position="18"/>
    </location>
</feature>
<evidence type="ECO:0000256" key="1">
    <source>
        <dbReference type="SAM" id="MobiDB-lite"/>
    </source>
</evidence>
<feature type="compositionally biased region" description="Basic and acidic residues" evidence="1">
    <location>
        <begin position="89"/>
        <end position="102"/>
    </location>
</feature>
<comment type="caution">
    <text evidence="2">The sequence shown here is derived from an EMBL/GenBank/DDBJ whole genome shotgun (WGS) entry which is preliminary data.</text>
</comment>
<dbReference type="EMBL" id="JARJLG010000055">
    <property type="protein sequence ID" value="KAJ7758473.1"/>
    <property type="molecule type" value="Genomic_DNA"/>
</dbReference>
<accession>A0AAD7NFE2</accession>
<organism evidence="2 3">
    <name type="scientific">Mycena maculata</name>
    <dbReference type="NCBI Taxonomy" id="230809"/>
    <lineage>
        <taxon>Eukaryota</taxon>
        <taxon>Fungi</taxon>
        <taxon>Dikarya</taxon>
        <taxon>Basidiomycota</taxon>
        <taxon>Agaricomycotina</taxon>
        <taxon>Agaricomycetes</taxon>
        <taxon>Agaricomycetidae</taxon>
        <taxon>Agaricales</taxon>
        <taxon>Marasmiineae</taxon>
        <taxon>Mycenaceae</taxon>
        <taxon>Mycena</taxon>
    </lineage>
</organism>
<feature type="compositionally biased region" description="Polar residues" evidence="1">
    <location>
        <begin position="22"/>
        <end position="33"/>
    </location>
</feature>
<dbReference type="AlphaFoldDB" id="A0AAD7NFE2"/>
<reference evidence="2" key="1">
    <citation type="submission" date="2023-03" db="EMBL/GenBank/DDBJ databases">
        <title>Massive genome expansion in bonnet fungi (Mycena s.s.) driven by repeated elements and novel gene families across ecological guilds.</title>
        <authorList>
            <consortium name="Lawrence Berkeley National Laboratory"/>
            <person name="Harder C.B."/>
            <person name="Miyauchi S."/>
            <person name="Viragh M."/>
            <person name="Kuo A."/>
            <person name="Thoen E."/>
            <person name="Andreopoulos B."/>
            <person name="Lu D."/>
            <person name="Skrede I."/>
            <person name="Drula E."/>
            <person name="Henrissat B."/>
            <person name="Morin E."/>
            <person name="Kohler A."/>
            <person name="Barry K."/>
            <person name="LaButti K."/>
            <person name="Morin E."/>
            <person name="Salamov A."/>
            <person name="Lipzen A."/>
            <person name="Mereny Z."/>
            <person name="Hegedus B."/>
            <person name="Baldrian P."/>
            <person name="Stursova M."/>
            <person name="Weitz H."/>
            <person name="Taylor A."/>
            <person name="Grigoriev I.V."/>
            <person name="Nagy L.G."/>
            <person name="Martin F."/>
            <person name="Kauserud H."/>
        </authorList>
    </citation>
    <scope>NUCLEOTIDE SEQUENCE</scope>
    <source>
        <strain evidence="2">CBHHK188m</strain>
    </source>
</reference>
<name>A0AAD7NFE2_9AGAR</name>